<feature type="compositionally biased region" description="Low complexity" evidence="1">
    <location>
        <begin position="23"/>
        <end position="63"/>
    </location>
</feature>
<gene>
    <name evidence="2" type="ORF">L198_03382</name>
</gene>
<dbReference type="EMBL" id="AWGH01000008">
    <property type="protein sequence ID" value="ODN99538.1"/>
    <property type="molecule type" value="Genomic_DNA"/>
</dbReference>
<sequence length="374" mass="41986">MADPSRSDEQPSPSPSEPVHGLPNPSEPQQSYPSPSSSLFSHLRPASSTPSAPTSDSFFPSMPQSSASLLASSLSPTRVYYDSQLPFQQAAAPMTKEEQAYLQAQARLQEMPEKCFSWCSQNAMAQPTCRMVCLRKRALGLSKEEHTERLRASRRALASPEALARHMQTQEEEPTASSRVLQWLQSPISTLHQKVMPYSIIYVRGSPDGAIGRYMEELERDDGNYDFKHISRGAVARKASGRRSDDEEGMEYMEWGDQESLLHLPLTSVLSPILSLPANISRLFSPSLRFISAYTTSFTDGGQVRMINKFYETVQNNGASEMLNKIEKVVQKRAEETREKKEEMLKQRQQERVERMKDMKDVGKEVEGKGGDGQ</sequence>
<keyword evidence="3" id="KW-1185">Reference proteome</keyword>
<accession>A0A1E3JF79</accession>
<organism evidence="2 3">
    <name type="scientific">Cryptococcus wingfieldii CBS 7118</name>
    <dbReference type="NCBI Taxonomy" id="1295528"/>
    <lineage>
        <taxon>Eukaryota</taxon>
        <taxon>Fungi</taxon>
        <taxon>Dikarya</taxon>
        <taxon>Basidiomycota</taxon>
        <taxon>Agaricomycotina</taxon>
        <taxon>Tremellomycetes</taxon>
        <taxon>Tremellales</taxon>
        <taxon>Cryptococcaceae</taxon>
        <taxon>Cryptococcus</taxon>
    </lineage>
</organism>
<dbReference type="AlphaFoldDB" id="A0A1E3JF79"/>
<proteinExistence type="predicted"/>
<dbReference type="Proteomes" id="UP000094819">
    <property type="component" value="Unassembled WGS sequence"/>
</dbReference>
<evidence type="ECO:0000256" key="1">
    <source>
        <dbReference type="SAM" id="MobiDB-lite"/>
    </source>
</evidence>
<evidence type="ECO:0000313" key="3">
    <source>
        <dbReference type="Proteomes" id="UP000094819"/>
    </source>
</evidence>
<feature type="region of interest" description="Disordered" evidence="1">
    <location>
        <begin position="1"/>
        <end position="63"/>
    </location>
</feature>
<reference evidence="2 3" key="1">
    <citation type="submission" date="2016-06" db="EMBL/GenBank/DDBJ databases">
        <title>Evolution of pathogenesis and genome organization in the Tremellales.</title>
        <authorList>
            <person name="Cuomo C."/>
            <person name="Litvintseva A."/>
            <person name="Heitman J."/>
            <person name="Chen Y."/>
            <person name="Sun S."/>
            <person name="Springer D."/>
            <person name="Dromer F."/>
            <person name="Young S."/>
            <person name="Zeng Q."/>
            <person name="Chapman S."/>
            <person name="Gujja S."/>
            <person name="Saif S."/>
            <person name="Birren B."/>
        </authorList>
    </citation>
    <scope>NUCLEOTIDE SEQUENCE [LARGE SCALE GENOMIC DNA]</scope>
    <source>
        <strain evidence="2 3">CBS 7118</strain>
    </source>
</reference>
<dbReference type="OrthoDB" id="2575650at2759"/>
<dbReference type="GeneID" id="30192595"/>
<dbReference type="RefSeq" id="XP_019032615.1">
    <property type="nucleotide sequence ID" value="XM_019175512.1"/>
</dbReference>
<feature type="region of interest" description="Disordered" evidence="1">
    <location>
        <begin position="335"/>
        <end position="374"/>
    </location>
</feature>
<comment type="caution">
    <text evidence="2">The sequence shown here is derived from an EMBL/GenBank/DDBJ whole genome shotgun (WGS) entry which is preliminary data.</text>
</comment>
<evidence type="ECO:0000313" key="2">
    <source>
        <dbReference type="EMBL" id="ODN99538.1"/>
    </source>
</evidence>
<name>A0A1E3JF79_9TREE</name>
<protein>
    <submittedName>
        <fullName evidence="2">Uncharacterized protein</fullName>
    </submittedName>
</protein>